<accession>A0A6J5UQA2</accession>
<sequence>MHSSHDELLVLGYLVILHKTLYHSQPPHIQFHRLQIGLRMMGKSGDIVLIGTEYGWTYGGS</sequence>
<gene>
    <name evidence="1" type="ORF">CURHAP_LOCUS28246</name>
</gene>
<evidence type="ECO:0000313" key="2">
    <source>
        <dbReference type="Proteomes" id="UP000507222"/>
    </source>
</evidence>
<evidence type="ECO:0000313" key="1">
    <source>
        <dbReference type="EMBL" id="CAB4278043.1"/>
    </source>
</evidence>
<dbReference type="Proteomes" id="UP000507222">
    <property type="component" value="Unassembled WGS sequence"/>
</dbReference>
<dbReference type="EMBL" id="CAEKDK010000004">
    <property type="protein sequence ID" value="CAB4278043.1"/>
    <property type="molecule type" value="Genomic_DNA"/>
</dbReference>
<dbReference type="AlphaFoldDB" id="A0A6J5UQA2"/>
<proteinExistence type="predicted"/>
<protein>
    <submittedName>
        <fullName evidence="1">Uncharacterized protein</fullName>
    </submittedName>
</protein>
<name>A0A6J5UQA2_PRUAR</name>
<organism evidence="1 2">
    <name type="scientific">Prunus armeniaca</name>
    <name type="common">Apricot</name>
    <name type="synonym">Armeniaca vulgaris</name>
    <dbReference type="NCBI Taxonomy" id="36596"/>
    <lineage>
        <taxon>Eukaryota</taxon>
        <taxon>Viridiplantae</taxon>
        <taxon>Streptophyta</taxon>
        <taxon>Embryophyta</taxon>
        <taxon>Tracheophyta</taxon>
        <taxon>Spermatophyta</taxon>
        <taxon>Magnoliopsida</taxon>
        <taxon>eudicotyledons</taxon>
        <taxon>Gunneridae</taxon>
        <taxon>Pentapetalae</taxon>
        <taxon>rosids</taxon>
        <taxon>fabids</taxon>
        <taxon>Rosales</taxon>
        <taxon>Rosaceae</taxon>
        <taxon>Amygdaloideae</taxon>
        <taxon>Amygdaleae</taxon>
        <taxon>Prunus</taxon>
    </lineage>
</organism>
<reference evidence="1 2" key="1">
    <citation type="submission" date="2020-05" db="EMBL/GenBank/DDBJ databases">
        <authorList>
            <person name="Campoy J."/>
            <person name="Schneeberger K."/>
            <person name="Spophaly S."/>
        </authorList>
    </citation>
    <scope>NUCLEOTIDE SEQUENCE [LARGE SCALE GENOMIC DNA]</scope>
    <source>
        <strain evidence="1">PruArmRojPasFocal</strain>
    </source>
</reference>